<keyword evidence="2" id="KW-1185">Reference proteome</keyword>
<dbReference type="RefSeq" id="WP_358134890.1">
    <property type="nucleotide sequence ID" value="NZ_JBFALK010000011.1"/>
</dbReference>
<proteinExistence type="predicted"/>
<dbReference type="EMBL" id="JBFALK010000011">
    <property type="protein sequence ID" value="MEV0971007.1"/>
    <property type="molecule type" value="Genomic_DNA"/>
</dbReference>
<evidence type="ECO:0000313" key="1">
    <source>
        <dbReference type="EMBL" id="MEV0971007.1"/>
    </source>
</evidence>
<evidence type="ECO:0000313" key="2">
    <source>
        <dbReference type="Proteomes" id="UP001551675"/>
    </source>
</evidence>
<comment type="caution">
    <text evidence="1">The sequence shown here is derived from an EMBL/GenBank/DDBJ whole genome shotgun (WGS) entry which is preliminary data.</text>
</comment>
<protein>
    <submittedName>
        <fullName evidence="1">Uncharacterized protein</fullName>
    </submittedName>
</protein>
<reference evidence="1 2" key="1">
    <citation type="submission" date="2024-06" db="EMBL/GenBank/DDBJ databases">
        <title>The Natural Products Discovery Center: Release of the First 8490 Sequenced Strains for Exploring Actinobacteria Biosynthetic Diversity.</title>
        <authorList>
            <person name="Kalkreuter E."/>
            <person name="Kautsar S.A."/>
            <person name="Yang D."/>
            <person name="Bader C.D."/>
            <person name="Teijaro C.N."/>
            <person name="Fluegel L."/>
            <person name="Davis C.M."/>
            <person name="Simpson J.R."/>
            <person name="Lauterbach L."/>
            <person name="Steele A.D."/>
            <person name="Gui C."/>
            <person name="Meng S."/>
            <person name="Li G."/>
            <person name="Viehrig K."/>
            <person name="Ye F."/>
            <person name="Su P."/>
            <person name="Kiefer A.F."/>
            <person name="Nichols A."/>
            <person name="Cepeda A.J."/>
            <person name="Yan W."/>
            <person name="Fan B."/>
            <person name="Jiang Y."/>
            <person name="Adhikari A."/>
            <person name="Zheng C.-J."/>
            <person name="Schuster L."/>
            <person name="Cowan T.M."/>
            <person name="Smanski M.J."/>
            <person name="Chevrette M.G."/>
            <person name="De Carvalho L.P.S."/>
            <person name="Shen B."/>
        </authorList>
    </citation>
    <scope>NUCLEOTIDE SEQUENCE [LARGE SCALE GENOMIC DNA]</scope>
    <source>
        <strain evidence="1 2">NPDC050100</strain>
    </source>
</reference>
<organism evidence="1 2">
    <name type="scientific">Microtetraspora glauca</name>
    <dbReference type="NCBI Taxonomy" id="1996"/>
    <lineage>
        <taxon>Bacteria</taxon>
        <taxon>Bacillati</taxon>
        <taxon>Actinomycetota</taxon>
        <taxon>Actinomycetes</taxon>
        <taxon>Streptosporangiales</taxon>
        <taxon>Streptosporangiaceae</taxon>
        <taxon>Microtetraspora</taxon>
    </lineage>
</organism>
<dbReference type="Proteomes" id="UP001551675">
    <property type="component" value="Unassembled WGS sequence"/>
</dbReference>
<gene>
    <name evidence="1" type="ORF">AB0I59_20450</name>
</gene>
<sequence length="84" mass="9185">MAIRTARAFVAWTHRYLAPPVDAELITYTCADEPGTSLRAAGYRQIAHCPPRPGWDTPSRPRASRGADSLARVLWEVTAPGGRP</sequence>
<name>A0ABV3GI94_MICGL</name>
<accession>A0ABV3GI94</accession>